<protein>
    <submittedName>
        <fullName evidence="1">Uncharacterized protein</fullName>
    </submittedName>
</protein>
<dbReference type="AlphaFoldDB" id="E5ATU5"/>
<geneLocation type="plasmid" evidence="1 2">
    <name>pBRH01</name>
</geneLocation>
<dbReference type="EMBL" id="FR687360">
    <property type="protein sequence ID" value="CBW76520.1"/>
    <property type="molecule type" value="Genomic_DNA"/>
</dbReference>
<accession>E5ATU5</accession>
<evidence type="ECO:0000313" key="1">
    <source>
        <dbReference type="EMBL" id="CBW76520.1"/>
    </source>
</evidence>
<organism evidence="1 2">
    <name type="scientific">Mycetohabitans rhizoxinica (strain DSM 19002 / CIP 109453 / HKI 454)</name>
    <name type="common">Paraburkholderia rhizoxinica</name>
    <dbReference type="NCBI Taxonomy" id="882378"/>
    <lineage>
        <taxon>Bacteria</taxon>
        <taxon>Pseudomonadati</taxon>
        <taxon>Pseudomonadota</taxon>
        <taxon>Betaproteobacteria</taxon>
        <taxon>Burkholderiales</taxon>
        <taxon>Burkholderiaceae</taxon>
        <taxon>Mycetohabitans</taxon>
    </lineage>
</organism>
<dbReference type="HOGENOM" id="CLU_2435241_0_0_4"/>
<dbReference type="Proteomes" id="UP000007437">
    <property type="component" value="Plasmid pBRH01"/>
</dbReference>
<sequence>MLAGVSRDVEFVNVDFRHEAASLRLACDSELVAALAGHARVVVRSAIDVRVAPILAAVRFAGRLLPVPAVRNGGPVARGNSFAPTQQSAA</sequence>
<reference evidence="1 2" key="1">
    <citation type="journal article" date="2011" name="J. Bacteriol.">
        <title>Complete genome sequence of Burkholderia rhizoxinica, an endosymbiont of Rhizopus microsporus.</title>
        <authorList>
            <person name="Lackner G."/>
            <person name="Moebius N."/>
            <person name="Partida-Martinez L."/>
            <person name="Hertweck C."/>
        </authorList>
    </citation>
    <scope>NUCLEOTIDE SEQUENCE [LARGE SCALE GENOMIC DNA]</scope>
    <source>
        <strain evidence="2">DSM 19002 / CIP 109453 / HKI 454</strain>
        <plasmid evidence="1 2">pBRH01</plasmid>
    </source>
</reference>
<proteinExistence type="predicted"/>
<keyword evidence="1" id="KW-0614">Plasmid</keyword>
<dbReference type="KEGG" id="brh:RBRH_00441"/>
<gene>
    <name evidence="1" type="ordered locus">RBRH_00441</name>
</gene>
<evidence type="ECO:0000313" key="2">
    <source>
        <dbReference type="Proteomes" id="UP000007437"/>
    </source>
</evidence>
<name>E5ATU5_MYCRK</name>